<keyword evidence="3" id="KW-1185">Reference proteome</keyword>
<dbReference type="EMBL" id="JAQIBC010000010">
    <property type="protein sequence ID" value="MDM5264584.1"/>
    <property type="molecule type" value="Genomic_DNA"/>
</dbReference>
<sequence length="219" mass="25177">MRSNNTIKHFINTMIQGLFWLLPIVATIIIISWLYTNIENVLGSMFRLIGFMPEKYLFLWEALALVVFLIILYILGHLARTKLANLFEYLFSKIPGYTTIRELVGIFNSSKKGKNQVLVVAIKGFGNEGYNIGLMYSQKESIIKDHYTITLSMSPIPNGGFMFEIHKDKIYVIENATFDNNLQYLLSMGVKSFAEILRIEPKSIDEFTPLCEWIKNNEG</sequence>
<keyword evidence="1" id="KW-0812">Transmembrane</keyword>
<proteinExistence type="predicted"/>
<name>A0ABT7QUH1_9BACT</name>
<feature type="transmembrane region" description="Helical" evidence="1">
    <location>
        <begin position="18"/>
        <end position="36"/>
    </location>
</feature>
<evidence type="ECO:0000256" key="1">
    <source>
        <dbReference type="SAM" id="Phobius"/>
    </source>
</evidence>
<comment type="caution">
    <text evidence="2">The sequence shown here is derived from an EMBL/GenBank/DDBJ whole genome shotgun (WGS) entry which is preliminary data.</text>
</comment>
<dbReference type="RefSeq" id="WP_289402491.1">
    <property type="nucleotide sequence ID" value="NZ_JAQIBC010000010.1"/>
</dbReference>
<keyword evidence="1" id="KW-1133">Transmembrane helix</keyword>
<evidence type="ECO:0000313" key="3">
    <source>
        <dbReference type="Proteomes" id="UP001169066"/>
    </source>
</evidence>
<feature type="transmembrane region" description="Helical" evidence="1">
    <location>
        <begin position="56"/>
        <end position="75"/>
    </location>
</feature>
<reference evidence="2" key="1">
    <citation type="submission" date="2023-01" db="EMBL/GenBank/DDBJ databases">
        <title>Sulfurovum sp. XTW-4 genome assembly.</title>
        <authorList>
            <person name="Wang J."/>
        </authorList>
    </citation>
    <scope>NUCLEOTIDE SEQUENCE</scope>
    <source>
        <strain evidence="2">XTW-4</strain>
    </source>
</reference>
<accession>A0ABT7QUH1</accession>
<gene>
    <name evidence="2" type="ORF">PF327_10305</name>
</gene>
<evidence type="ECO:0000313" key="2">
    <source>
        <dbReference type="EMBL" id="MDM5264584.1"/>
    </source>
</evidence>
<dbReference type="Proteomes" id="UP001169066">
    <property type="component" value="Unassembled WGS sequence"/>
</dbReference>
<dbReference type="Pfam" id="PF04367">
    <property type="entry name" value="DUF502"/>
    <property type="match status" value="1"/>
</dbReference>
<organism evidence="2 3">
    <name type="scientific">Sulfurovum xiamenensis</name>
    <dbReference type="NCBI Taxonomy" id="3019066"/>
    <lineage>
        <taxon>Bacteria</taxon>
        <taxon>Pseudomonadati</taxon>
        <taxon>Campylobacterota</taxon>
        <taxon>Epsilonproteobacteria</taxon>
        <taxon>Campylobacterales</taxon>
        <taxon>Sulfurovaceae</taxon>
        <taxon>Sulfurovum</taxon>
    </lineage>
</organism>
<protein>
    <submittedName>
        <fullName evidence="2">DUF502 domain-containing protein</fullName>
    </submittedName>
</protein>
<dbReference type="InterPro" id="IPR007462">
    <property type="entry name" value="COV1-like"/>
</dbReference>
<keyword evidence="1" id="KW-0472">Membrane</keyword>